<protein>
    <submittedName>
        <fullName evidence="1">Uncharacterized protein</fullName>
    </submittedName>
</protein>
<name>A0ABN8QVX5_9CNID</name>
<accession>A0ABN8QVX5</accession>
<organism evidence="1 2">
    <name type="scientific">Porites evermanni</name>
    <dbReference type="NCBI Taxonomy" id="104178"/>
    <lineage>
        <taxon>Eukaryota</taxon>
        <taxon>Metazoa</taxon>
        <taxon>Cnidaria</taxon>
        <taxon>Anthozoa</taxon>
        <taxon>Hexacorallia</taxon>
        <taxon>Scleractinia</taxon>
        <taxon>Fungiina</taxon>
        <taxon>Poritidae</taxon>
        <taxon>Porites</taxon>
    </lineage>
</organism>
<dbReference type="Proteomes" id="UP001159427">
    <property type="component" value="Unassembled WGS sequence"/>
</dbReference>
<feature type="non-terminal residue" evidence="1">
    <location>
        <position position="1"/>
    </location>
</feature>
<proteinExistence type="predicted"/>
<dbReference type="SUPFAM" id="SSF49265">
    <property type="entry name" value="Fibronectin type III"/>
    <property type="match status" value="1"/>
</dbReference>
<comment type="caution">
    <text evidence="1">The sequence shown here is derived from an EMBL/GenBank/DDBJ whole genome shotgun (WGS) entry which is preliminary data.</text>
</comment>
<gene>
    <name evidence="1" type="ORF">PEVE_00007688</name>
</gene>
<sequence>SNVTLVPPTPNPPLLLSSEYFEFTLQWTEYSQLYNDSPVIFVLEVKRHGNISDPASFLPVIKKYHTTNFTTFKIPQDFVTKTNFSFRLAAIALQGTSNFSSPSPLYITNSTCESGLDFLSGHPTPCPVFNVRVIFNVTEVPFGAPRIAAILSWDYPPDAHVRLTKTGGLSIEVSLSNVANIPAELRNACQEPGNLGPTTSHIDVSTPRSSETLVLQPQRRLYFGCPYDLKITSGFAVNFETLATFFVPHCISGFCGCDAWQQNTLKTGSEYVDVDIRKNNQSVNLTTVNATWNNEAWGKKRPTFFKLVMQECPGGLCPALQGYQIKDHLADPLIYAYDKSGCLLLPVEGERFQGKL</sequence>
<dbReference type="EMBL" id="CALNXI010001511">
    <property type="protein sequence ID" value="CAH3171044.1"/>
    <property type="molecule type" value="Genomic_DNA"/>
</dbReference>
<dbReference type="InterPro" id="IPR036116">
    <property type="entry name" value="FN3_sf"/>
</dbReference>
<evidence type="ECO:0000313" key="2">
    <source>
        <dbReference type="Proteomes" id="UP001159427"/>
    </source>
</evidence>
<evidence type="ECO:0000313" key="1">
    <source>
        <dbReference type="EMBL" id="CAH3171044.1"/>
    </source>
</evidence>
<reference evidence="1 2" key="1">
    <citation type="submission" date="2022-05" db="EMBL/GenBank/DDBJ databases">
        <authorList>
            <consortium name="Genoscope - CEA"/>
            <person name="William W."/>
        </authorList>
    </citation>
    <scope>NUCLEOTIDE SEQUENCE [LARGE SCALE GENOMIC DNA]</scope>
</reference>
<keyword evidence="2" id="KW-1185">Reference proteome</keyword>